<keyword evidence="1" id="KW-1133">Transmembrane helix</keyword>
<evidence type="ECO:0000313" key="2">
    <source>
        <dbReference type="EMBL" id="KXN69133.1"/>
    </source>
</evidence>
<protein>
    <submittedName>
        <fullName evidence="2">Uncharacterized protein</fullName>
    </submittedName>
</protein>
<evidence type="ECO:0000256" key="1">
    <source>
        <dbReference type="SAM" id="Phobius"/>
    </source>
</evidence>
<gene>
    <name evidence="2" type="ORF">CONCODRAFT_8471</name>
</gene>
<proteinExistence type="predicted"/>
<accession>A0A137P263</accession>
<organism evidence="2 3">
    <name type="scientific">Conidiobolus coronatus (strain ATCC 28846 / CBS 209.66 / NRRL 28638)</name>
    <name type="common">Delacroixia coronata</name>
    <dbReference type="NCBI Taxonomy" id="796925"/>
    <lineage>
        <taxon>Eukaryota</taxon>
        <taxon>Fungi</taxon>
        <taxon>Fungi incertae sedis</taxon>
        <taxon>Zoopagomycota</taxon>
        <taxon>Entomophthoromycotina</taxon>
        <taxon>Entomophthoromycetes</taxon>
        <taxon>Entomophthorales</taxon>
        <taxon>Ancylistaceae</taxon>
        <taxon>Conidiobolus</taxon>
    </lineage>
</organism>
<keyword evidence="1" id="KW-0812">Transmembrane</keyword>
<evidence type="ECO:0000313" key="3">
    <source>
        <dbReference type="Proteomes" id="UP000070444"/>
    </source>
</evidence>
<feature type="transmembrane region" description="Helical" evidence="1">
    <location>
        <begin position="109"/>
        <end position="138"/>
    </location>
</feature>
<dbReference type="AlphaFoldDB" id="A0A137P263"/>
<dbReference type="EMBL" id="KQ964546">
    <property type="protein sequence ID" value="KXN69133.1"/>
    <property type="molecule type" value="Genomic_DNA"/>
</dbReference>
<name>A0A137P263_CONC2</name>
<keyword evidence="3" id="KW-1185">Reference proteome</keyword>
<feature type="transmembrane region" description="Helical" evidence="1">
    <location>
        <begin position="144"/>
        <end position="162"/>
    </location>
</feature>
<dbReference type="Proteomes" id="UP000070444">
    <property type="component" value="Unassembled WGS sequence"/>
</dbReference>
<feature type="transmembrane region" description="Helical" evidence="1">
    <location>
        <begin position="182"/>
        <end position="200"/>
    </location>
</feature>
<feature type="transmembrane region" description="Helical" evidence="1">
    <location>
        <begin position="42"/>
        <end position="64"/>
    </location>
</feature>
<reference evidence="2 3" key="1">
    <citation type="journal article" date="2015" name="Genome Biol. Evol.">
        <title>Phylogenomic analyses indicate that early fungi evolved digesting cell walls of algal ancestors of land plants.</title>
        <authorList>
            <person name="Chang Y."/>
            <person name="Wang S."/>
            <person name="Sekimoto S."/>
            <person name="Aerts A.L."/>
            <person name="Choi C."/>
            <person name="Clum A."/>
            <person name="LaButti K.M."/>
            <person name="Lindquist E.A."/>
            <person name="Yee Ngan C."/>
            <person name="Ohm R.A."/>
            <person name="Salamov A.A."/>
            <person name="Grigoriev I.V."/>
            <person name="Spatafora J.W."/>
            <person name="Berbee M.L."/>
        </authorList>
    </citation>
    <scope>NUCLEOTIDE SEQUENCE [LARGE SCALE GENOMIC DNA]</scope>
    <source>
        <strain evidence="2 3">NRRL 28638</strain>
    </source>
</reference>
<sequence length="240" mass="27427">MNLDMPDIALICLAFTVVILLDFIVVEYVLKLGVFSLGTVWLRVVLILDVATEGIPWLLMWLYPEQANKYAIPAGALSVSRMCMYYHMILEQNLYWMSDKIKRIGYTSLIFYVMANIVVISSFITYNLGLAAQFVIIYTHYVDLVVYLWLSIMEILVSYKVYMNSKKKVKAVSLSLWRKIQFGTAVIALCAILDFVVLVMENAGDHHLAYTIKPPIFGFKIVFECLCFQFIKGIVISIGQ</sequence>
<feature type="transmembrane region" description="Helical" evidence="1">
    <location>
        <begin position="6"/>
        <end position="30"/>
    </location>
</feature>
<keyword evidence="1" id="KW-0472">Membrane</keyword>